<dbReference type="EMBL" id="BMYQ01000022">
    <property type="protein sequence ID" value="GGW46153.1"/>
    <property type="molecule type" value="Genomic_DNA"/>
</dbReference>
<dbReference type="AlphaFoldDB" id="A0A918J3L5"/>
<sequence>MSFLSGKNRNNVIQQLMFAASGAILERYTLDTGIPYPKEKPVHVAISPVAAEAIDMRGKYAHGAAFSGTSLIPTDDLETIQSVIELNRYVSESF</sequence>
<keyword evidence="2" id="KW-1185">Reference proteome</keyword>
<reference evidence="1" key="2">
    <citation type="submission" date="2020-09" db="EMBL/GenBank/DDBJ databases">
        <authorList>
            <person name="Sun Q."/>
            <person name="Kim S."/>
        </authorList>
    </citation>
    <scope>NUCLEOTIDE SEQUENCE</scope>
    <source>
        <strain evidence="1">KCTC 23714</strain>
    </source>
</reference>
<dbReference type="Proteomes" id="UP000628984">
    <property type="component" value="Unassembled WGS sequence"/>
</dbReference>
<organism evidence="1 2">
    <name type="scientific">Gemmobacter lanyuensis</name>
    <dbReference type="NCBI Taxonomy" id="1054497"/>
    <lineage>
        <taxon>Bacteria</taxon>
        <taxon>Pseudomonadati</taxon>
        <taxon>Pseudomonadota</taxon>
        <taxon>Alphaproteobacteria</taxon>
        <taxon>Rhodobacterales</taxon>
        <taxon>Paracoccaceae</taxon>
        <taxon>Gemmobacter</taxon>
    </lineage>
</organism>
<protein>
    <submittedName>
        <fullName evidence="1">Uncharacterized protein</fullName>
    </submittedName>
</protein>
<comment type="caution">
    <text evidence="1">The sequence shown here is derived from an EMBL/GenBank/DDBJ whole genome shotgun (WGS) entry which is preliminary data.</text>
</comment>
<reference evidence="1" key="1">
    <citation type="journal article" date="2014" name="Int. J. Syst. Evol. Microbiol.">
        <title>Complete genome sequence of Corynebacterium casei LMG S-19264T (=DSM 44701T), isolated from a smear-ripened cheese.</title>
        <authorList>
            <consortium name="US DOE Joint Genome Institute (JGI-PGF)"/>
            <person name="Walter F."/>
            <person name="Albersmeier A."/>
            <person name="Kalinowski J."/>
            <person name="Ruckert C."/>
        </authorList>
    </citation>
    <scope>NUCLEOTIDE SEQUENCE</scope>
    <source>
        <strain evidence="1">KCTC 23714</strain>
    </source>
</reference>
<evidence type="ECO:0000313" key="1">
    <source>
        <dbReference type="EMBL" id="GGW46153.1"/>
    </source>
</evidence>
<proteinExistence type="predicted"/>
<accession>A0A918J3L5</accession>
<gene>
    <name evidence="1" type="ORF">GCM10011452_37700</name>
</gene>
<evidence type="ECO:0000313" key="2">
    <source>
        <dbReference type="Proteomes" id="UP000628984"/>
    </source>
</evidence>
<name>A0A918J3L5_9RHOB</name>